<dbReference type="KEGG" id="adi:B5T_00673"/>
<gene>
    <name evidence="3" type="ordered locus">B5T_00673</name>
</gene>
<dbReference type="CDD" id="cd13666">
    <property type="entry name" value="PBP2_TRAP_DctP_like_1"/>
    <property type="match status" value="1"/>
</dbReference>
<feature type="chain" id="PRO_5003829871" evidence="2">
    <location>
        <begin position="32"/>
        <end position="366"/>
    </location>
</feature>
<dbReference type="PATRIC" id="fig|930169.3.peg.656"/>
<dbReference type="InterPro" id="IPR019546">
    <property type="entry name" value="TAT_signal_bac_arc"/>
</dbReference>
<sequence length="366" mass="40951">MMTIKRRDFLKGSAALAGAGMLSGLSVPAWSASTTRIKFDTYISETAGPSRLDSWFLDELEKRAGDAVKIRRFWAQSLNKVGEHLAAVRDATSEMSLISPGYYQAELPVTRGLDWYFRMQRADALQLVCRDLYQQFEPLRQEWEQRHRSKVMYWTNWYYAPLVTREPIRSLEDIKGKRIRGYGVATEVIERLGGTAVPMAAPEVYTALERGVLDGVYGFDFMTSIAYKLHEIAPYFTDLGDGPHAPAATIMSMSTWNELPDKVQGICNELVEEIYAGKYTEIYGATSREYVKTALKEGAKFSSLSDAEKAEAKGLIQPAQVEGWIERVAKPANIDGARMQALVDAAIAKHDANGTLERPIELAAER</sequence>
<dbReference type="AlphaFoldDB" id="K0C8M5"/>
<dbReference type="Pfam" id="PF03480">
    <property type="entry name" value="DctP"/>
    <property type="match status" value="1"/>
</dbReference>
<feature type="signal peptide" evidence="2">
    <location>
        <begin position="1"/>
        <end position="31"/>
    </location>
</feature>
<keyword evidence="4" id="KW-1185">Reference proteome</keyword>
<dbReference type="NCBIfam" id="TIGR01409">
    <property type="entry name" value="TAT_signal_seq"/>
    <property type="match status" value="1"/>
</dbReference>
<evidence type="ECO:0000313" key="4">
    <source>
        <dbReference type="Proteomes" id="UP000006286"/>
    </source>
</evidence>
<dbReference type="Pfam" id="PF10518">
    <property type="entry name" value="TAT_signal"/>
    <property type="match status" value="1"/>
</dbReference>
<dbReference type="Proteomes" id="UP000006286">
    <property type="component" value="Chromosome"/>
</dbReference>
<dbReference type="PANTHER" id="PTHR33376">
    <property type="match status" value="1"/>
</dbReference>
<dbReference type="GO" id="GO:0055085">
    <property type="term" value="P:transmembrane transport"/>
    <property type="evidence" value="ECO:0007669"/>
    <property type="project" value="InterPro"/>
</dbReference>
<accession>K0C8M5</accession>
<evidence type="ECO:0000256" key="1">
    <source>
        <dbReference type="ARBA" id="ARBA00022729"/>
    </source>
</evidence>
<proteinExistence type="predicted"/>
<name>K0C8M5_ALCDB</name>
<dbReference type="EMBL" id="CP003466">
    <property type="protein sequence ID" value="AFT68958.1"/>
    <property type="molecule type" value="Genomic_DNA"/>
</dbReference>
<dbReference type="STRING" id="930169.B5T_00673"/>
<dbReference type="HOGENOM" id="CLU_036176_2_1_6"/>
<dbReference type="NCBIfam" id="NF037995">
    <property type="entry name" value="TRAP_S1"/>
    <property type="match status" value="1"/>
</dbReference>
<dbReference type="SUPFAM" id="SSF53850">
    <property type="entry name" value="Periplasmic binding protein-like II"/>
    <property type="match status" value="1"/>
</dbReference>
<dbReference type="eggNOG" id="COG1638">
    <property type="taxonomic scope" value="Bacteria"/>
</dbReference>
<dbReference type="Gene3D" id="3.40.190.170">
    <property type="entry name" value="Bacterial extracellular solute-binding protein, family 7"/>
    <property type="match status" value="1"/>
</dbReference>
<reference evidence="3 4" key="1">
    <citation type="journal article" date="2012" name="J. Bacteriol.">
        <title>Complete genome sequence of Alcanivorax dieselolei type strain B5.</title>
        <authorList>
            <person name="Lai Q."/>
            <person name="Li W."/>
            <person name="Shao Z."/>
        </authorList>
    </citation>
    <scope>NUCLEOTIDE SEQUENCE [LARGE SCALE GENOMIC DNA]</scope>
    <source>
        <strain evidence="4">DSM 16502 / CGMCC 1.3690 / B-5</strain>
    </source>
</reference>
<organism evidence="3 4">
    <name type="scientific">Alcanivorax dieselolei (strain DSM 16502 / CGMCC 1.3690 / MCCC 1A00001 / B-5)</name>
    <name type="common">Alloalcanivorax dieselolei</name>
    <dbReference type="NCBI Taxonomy" id="930169"/>
    <lineage>
        <taxon>Bacteria</taxon>
        <taxon>Pseudomonadati</taxon>
        <taxon>Pseudomonadota</taxon>
        <taxon>Gammaproteobacteria</taxon>
        <taxon>Oceanospirillales</taxon>
        <taxon>Alcanivoracaceae</taxon>
        <taxon>Alloalcanivorax</taxon>
    </lineage>
</organism>
<dbReference type="InterPro" id="IPR018389">
    <property type="entry name" value="DctP_fam"/>
</dbReference>
<dbReference type="PROSITE" id="PS51318">
    <property type="entry name" value="TAT"/>
    <property type="match status" value="1"/>
</dbReference>
<dbReference type="InterPro" id="IPR006311">
    <property type="entry name" value="TAT_signal"/>
</dbReference>
<evidence type="ECO:0000313" key="3">
    <source>
        <dbReference type="EMBL" id="AFT68958.1"/>
    </source>
</evidence>
<keyword evidence="1 2" id="KW-0732">Signal</keyword>
<dbReference type="PANTHER" id="PTHR33376:SF15">
    <property type="entry name" value="BLL6794 PROTEIN"/>
    <property type="match status" value="1"/>
</dbReference>
<protein>
    <submittedName>
        <fullName evidence="3">Extracellular solute-binding protein</fullName>
    </submittedName>
</protein>
<evidence type="ECO:0000256" key="2">
    <source>
        <dbReference type="SAM" id="SignalP"/>
    </source>
</evidence>
<dbReference type="InterPro" id="IPR038404">
    <property type="entry name" value="TRAP_DctP_sf"/>
</dbReference>